<proteinExistence type="predicted"/>
<sequence>MFYALFAFPKDKKSQLISLFRPRSNG</sequence>
<name>A0A2P2NCA5_RHIMU</name>
<dbReference type="EMBL" id="GGEC01059622">
    <property type="protein sequence ID" value="MBX40106.1"/>
    <property type="molecule type" value="Transcribed_RNA"/>
</dbReference>
<accession>A0A2P2NCA5</accession>
<evidence type="ECO:0000313" key="1">
    <source>
        <dbReference type="EMBL" id="MBX40106.1"/>
    </source>
</evidence>
<reference evidence="1" key="1">
    <citation type="submission" date="2018-02" db="EMBL/GenBank/DDBJ databases">
        <title>Rhizophora mucronata_Transcriptome.</title>
        <authorList>
            <person name="Meera S.P."/>
            <person name="Sreeshan A."/>
            <person name="Augustine A."/>
        </authorList>
    </citation>
    <scope>NUCLEOTIDE SEQUENCE</scope>
    <source>
        <tissue evidence="1">Leaf</tissue>
    </source>
</reference>
<protein>
    <submittedName>
        <fullName evidence="1">Uncharacterized protein</fullName>
    </submittedName>
</protein>
<organism evidence="1">
    <name type="scientific">Rhizophora mucronata</name>
    <name type="common">Asiatic mangrove</name>
    <dbReference type="NCBI Taxonomy" id="61149"/>
    <lineage>
        <taxon>Eukaryota</taxon>
        <taxon>Viridiplantae</taxon>
        <taxon>Streptophyta</taxon>
        <taxon>Embryophyta</taxon>
        <taxon>Tracheophyta</taxon>
        <taxon>Spermatophyta</taxon>
        <taxon>Magnoliopsida</taxon>
        <taxon>eudicotyledons</taxon>
        <taxon>Gunneridae</taxon>
        <taxon>Pentapetalae</taxon>
        <taxon>rosids</taxon>
        <taxon>fabids</taxon>
        <taxon>Malpighiales</taxon>
        <taxon>Rhizophoraceae</taxon>
        <taxon>Rhizophora</taxon>
    </lineage>
</organism>
<dbReference type="AlphaFoldDB" id="A0A2P2NCA5"/>